<dbReference type="PANTHER" id="PTHR33925">
    <property type="entry name" value="PLASTID DIVISION PROTEIN CDP1, CHLOROPLASTIC-RELATED"/>
    <property type="match status" value="1"/>
</dbReference>
<gene>
    <name evidence="2" type="ORF">Sjap_018083</name>
</gene>
<dbReference type="AlphaFoldDB" id="A0AAP0I7C0"/>
<evidence type="ECO:0000256" key="1">
    <source>
        <dbReference type="SAM" id="MobiDB-lite"/>
    </source>
</evidence>
<dbReference type="EMBL" id="JBBNAE010000007">
    <property type="protein sequence ID" value="KAK9110023.1"/>
    <property type="molecule type" value="Genomic_DNA"/>
</dbReference>
<feature type="region of interest" description="Disordered" evidence="1">
    <location>
        <begin position="133"/>
        <end position="152"/>
    </location>
</feature>
<protein>
    <submittedName>
        <fullName evidence="2">Uncharacterized protein</fullName>
    </submittedName>
</protein>
<comment type="caution">
    <text evidence="2">The sequence shown here is derived from an EMBL/GenBank/DDBJ whole genome shotgun (WGS) entry which is preliminary data.</text>
</comment>
<dbReference type="GO" id="GO:0009706">
    <property type="term" value="C:chloroplast inner membrane"/>
    <property type="evidence" value="ECO:0007669"/>
    <property type="project" value="TreeGrafter"/>
</dbReference>
<dbReference type="InterPro" id="IPR044685">
    <property type="entry name" value="CPD1-like"/>
</dbReference>
<name>A0AAP0I7C0_9MAGN</name>
<dbReference type="Proteomes" id="UP001417504">
    <property type="component" value="Unassembled WGS sequence"/>
</dbReference>
<proteinExistence type="predicted"/>
<dbReference type="GO" id="GO:0010020">
    <property type="term" value="P:chloroplast fission"/>
    <property type="evidence" value="ECO:0007669"/>
    <property type="project" value="TreeGrafter"/>
</dbReference>
<accession>A0AAP0I7C0</accession>
<keyword evidence="3" id="KW-1185">Reference proteome</keyword>
<sequence length="252" mass="29104">MMPCVWDNWASHSLKIAEEVIEETLEELAPLARRSSLGMPHTLKVFERRRGAIAKHCMNCLFRMAMVAHIALGFSSKQTDRWEGLGPYHLGPAEIEQEIWLKDAVLGLFPDTRDCSPKLANFFVGEKRIFRGTRQTKETPRSPTLNHRPSAVLPPECASSDERVPHLSSPRHFGTAVKQLAPSSFQSPLKIKPSVRQCPPTWRNWNHETWDSERSGEQRRQWKQNDGEIKEKKKRRELKLQLLRRVPAVMER</sequence>
<evidence type="ECO:0000313" key="2">
    <source>
        <dbReference type="EMBL" id="KAK9110023.1"/>
    </source>
</evidence>
<reference evidence="2 3" key="1">
    <citation type="submission" date="2024-01" db="EMBL/GenBank/DDBJ databases">
        <title>Genome assemblies of Stephania.</title>
        <authorList>
            <person name="Yang L."/>
        </authorList>
    </citation>
    <scope>NUCLEOTIDE SEQUENCE [LARGE SCALE GENOMIC DNA]</scope>
    <source>
        <strain evidence="2">QJT</strain>
        <tissue evidence="2">Leaf</tissue>
    </source>
</reference>
<organism evidence="2 3">
    <name type="scientific">Stephania japonica</name>
    <dbReference type="NCBI Taxonomy" id="461633"/>
    <lineage>
        <taxon>Eukaryota</taxon>
        <taxon>Viridiplantae</taxon>
        <taxon>Streptophyta</taxon>
        <taxon>Embryophyta</taxon>
        <taxon>Tracheophyta</taxon>
        <taxon>Spermatophyta</taxon>
        <taxon>Magnoliopsida</taxon>
        <taxon>Ranunculales</taxon>
        <taxon>Menispermaceae</taxon>
        <taxon>Menispermoideae</taxon>
        <taxon>Cissampelideae</taxon>
        <taxon>Stephania</taxon>
    </lineage>
</organism>
<evidence type="ECO:0000313" key="3">
    <source>
        <dbReference type="Proteomes" id="UP001417504"/>
    </source>
</evidence>
<dbReference type="PANTHER" id="PTHR33925:SF2">
    <property type="entry name" value="PLASTID DIVISION PROTEIN CDP1, CHLOROPLASTIC"/>
    <property type="match status" value="1"/>
</dbReference>